<dbReference type="Pfam" id="PF13629">
    <property type="entry name" value="T2SS-T3SS_pil_N"/>
    <property type="match status" value="1"/>
</dbReference>
<accession>A0ABW1TSS1</accession>
<evidence type="ECO:0000259" key="4">
    <source>
        <dbReference type="Pfam" id="PF13629"/>
    </source>
</evidence>
<dbReference type="PANTHER" id="PTHR30332:SF17">
    <property type="entry name" value="TYPE IV PILIATION SYSTEM PROTEIN DR_0774-RELATED"/>
    <property type="match status" value="1"/>
</dbReference>
<dbReference type="RefSeq" id="WP_371434621.1">
    <property type="nucleotide sequence ID" value="NZ_JBHSRS010000005.1"/>
</dbReference>
<dbReference type="PRINTS" id="PR00811">
    <property type="entry name" value="BCTERIALGSPD"/>
</dbReference>
<name>A0ABW1TSS1_9BURK</name>
<sequence length="465" mass="48544">MPHIFHSIPYAPASSFVLRSCLLLACTATVPFSSTAQPVSQEIPQEKSLSLQVGAQREILIEQGLERMAIGDPGVADASILRSARGKAGARILVLGKAAGQTSLLVWPRDGSAPQRYTIQVSGTAATPLSGKGSVETYGKTVVIEGRLPDADSHRQLTAVAGDASGKPVVVDRSVVDVRSNTVQVDVKIVEFSKSVLKEAGFNFFTNRGGFGFGIFRPGGVQSISGGGNAAPIGFGGVTPLTQAFNLIFSSSNSGIVTNLGILEGNGLARVLAEPTLVALSGQSASFLAGGEIPVPVPQSLGTISIQYKPFGIGLSLTPTILATDRIALKVAPEASDLDFTNAVTINGIAVPAITTRRVDTMVELGDGESFVIGGLVSRTTLSNVDKVPMLGDLPIVGTFFKRQSYKQNEKELVIVVTPHLVKPIAKGTDLQPMLPGRAEQRDAAVWRSFLAGGASKDSLPGFSD</sequence>
<dbReference type="PANTHER" id="PTHR30332">
    <property type="entry name" value="PROBABLE GENERAL SECRETION PATHWAY PROTEIN D"/>
    <property type="match status" value="1"/>
</dbReference>
<gene>
    <name evidence="5" type="ORF">ACFQND_03450</name>
</gene>
<evidence type="ECO:0000256" key="2">
    <source>
        <dbReference type="SAM" id="SignalP"/>
    </source>
</evidence>
<evidence type="ECO:0000313" key="6">
    <source>
        <dbReference type="Proteomes" id="UP001596270"/>
    </source>
</evidence>
<dbReference type="InterPro" id="IPR001775">
    <property type="entry name" value="GspD/PilQ"/>
</dbReference>
<proteinExistence type="inferred from homology"/>
<feature type="domain" description="Pilus formation protein N-terminal" evidence="4">
    <location>
        <begin position="46"/>
        <end position="122"/>
    </location>
</feature>
<dbReference type="InterPro" id="IPR050810">
    <property type="entry name" value="Bact_Secretion_Sys_Channel"/>
</dbReference>
<comment type="similarity">
    <text evidence="1">Belongs to the bacterial secretin family.</text>
</comment>
<dbReference type="InterPro" id="IPR004846">
    <property type="entry name" value="T2SS/T3SS_dom"/>
</dbReference>
<comment type="caution">
    <text evidence="5">The sequence shown here is derived from an EMBL/GenBank/DDBJ whole genome shotgun (WGS) entry which is preliminary data.</text>
</comment>
<evidence type="ECO:0000313" key="5">
    <source>
        <dbReference type="EMBL" id="MFC6280287.1"/>
    </source>
</evidence>
<feature type="chain" id="PRO_5045732192" evidence="2">
    <location>
        <begin position="37"/>
        <end position="465"/>
    </location>
</feature>
<keyword evidence="2" id="KW-0732">Signal</keyword>
<evidence type="ECO:0000259" key="3">
    <source>
        <dbReference type="Pfam" id="PF00263"/>
    </source>
</evidence>
<dbReference type="InterPro" id="IPR032789">
    <property type="entry name" value="T2SS-T3SS_pil_N"/>
</dbReference>
<dbReference type="Pfam" id="PF00263">
    <property type="entry name" value="Secretin"/>
    <property type="match status" value="1"/>
</dbReference>
<feature type="domain" description="Type II/III secretion system secretin-like" evidence="3">
    <location>
        <begin position="263"/>
        <end position="423"/>
    </location>
</feature>
<dbReference type="EMBL" id="JBHSRS010000005">
    <property type="protein sequence ID" value="MFC6280287.1"/>
    <property type="molecule type" value="Genomic_DNA"/>
</dbReference>
<feature type="signal peptide" evidence="2">
    <location>
        <begin position="1"/>
        <end position="36"/>
    </location>
</feature>
<keyword evidence="6" id="KW-1185">Reference proteome</keyword>
<dbReference type="Proteomes" id="UP001596270">
    <property type="component" value="Unassembled WGS sequence"/>
</dbReference>
<organism evidence="5 6">
    <name type="scientific">Polaromonas aquatica</name>
    <dbReference type="NCBI Taxonomy" id="332657"/>
    <lineage>
        <taxon>Bacteria</taxon>
        <taxon>Pseudomonadati</taxon>
        <taxon>Pseudomonadota</taxon>
        <taxon>Betaproteobacteria</taxon>
        <taxon>Burkholderiales</taxon>
        <taxon>Comamonadaceae</taxon>
        <taxon>Polaromonas</taxon>
    </lineage>
</organism>
<reference evidence="6" key="1">
    <citation type="journal article" date="2019" name="Int. J. Syst. Evol. Microbiol.">
        <title>The Global Catalogue of Microorganisms (GCM) 10K type strain sequencing project: providing services to taxonomists for standard genome sequencing and annotation.</title>
        <authorList>
            <consortium name="The Broad Institute Genomics Platform"/>
            <consortium name="The Broad Institute Genome Sequencing Center for Infectious Disease"/>
            <person name="Wu L."/>
            <person name="Ma J."/>
        </authorList>
    </citation>
    <scope>NUCLEOTIDE SEQUENCE [LARGE SCALE GENOMIC DNA]</scope>
    <source>
        <strain evidence="6">CCUG 39402</strain>
    </source>
</reference>
<protein>
    <submittedName>
        <fullName evidence="5">Type II and III secretion system protein family protein</fullName>
    </submittedName>
</protein>
<evidence type="ECO:0000256" key="1">
    <source>
        <dbReference type="RuleBase" id="RU004003"/>
    </source>
</evidence>